<evidence type="ECO:0000256" key="3">
    <source>
        <dbReference type="ARBA" id="ARBA00022801"/>
    </source>
</evidence>
<dbReference type="InterPro" id="IPR002125">
    <property type="entry name" value="CMP_dCMP_dom"/>
</dbReference>
<accession>A0A6N6N7X0</accession>
<dbReference type="AlphaFoldDB" id="A0A6N6N7X0"/>
<keyword evidence="3 6" id="KW-0378">Hydrolase</keyword>
<evidence type="ECO:0000256" key="4">
    <source>
        <dbReference type="ARBA" id="ARBA00022833"/>
    </source>
</evidence>
<dbReference type="EC" id="3.5.4.33" evidence="6"/>
<comment type="similarity">
    <text evidence="6">Belongs to the cytidine and deoxycytidylate deaminase family.</text>
</comment>
<comment type="subunit">
    <text evidence="6">Homodimer.</text>
</comment>
<dbReference type="EMBL" id="WAIE01000001">
    <property type="protein sequence ID" value="KAB1443748.1"/>
    <property type="molecule type" value="Genomic_DNA"/>
</dbReference>
<dbReference type="GO" id="GO:0002100">
    <property type="term" value="P:tRNA wobble adenosine to inosine editing"/>
    <property type="evidence" value="ECO:0007669"/>
    <property type="project" value="UniProtKB-UniRule"/>
</dbReference>
<evidence type="ECO:0000256" key="5">
    <source>
        <dbReference type="ARBA" id="ARBA00048045"/>
    </source>
</evidence>
<organism evidence="8 9">
    <name type="scientific">Pseudodesulfovibrio senegalensis</name>
    <dbReference type="NCBI Taxonomy" id="1721087"/>
    <lineage>
        <taxon>Bacteria</taxon>
        <taxon>Pseudomonadati</taxon>
        <taxon>Thermodesulfobacteriota</taxon>
        <taxon>Desulfovibrionia</taxon>
        <taxon>Desulfovibrionales</taxon>
        <taxon>Desulfovibrionaceae</taxon>
    </lineage>
</organism>
<evidence type="ECO:0000313" key="9">
    <source>
        <dbReference type="Proteomes" id="UP000438699"/>
    </source>
</evidence>
<feature type="active site" description="Proton donor" evidence="6">
    <location>
        <position position="70"/>
    </location>
</feature>
<protein>
    <recommendedName>
        <fullName evidence="6">tRNA-specific adenosine deaminase</fullName>
        <ecNumber evidence="6">3.5.4.33</ecNumber>
    </recommendedName>
</protein>
<dbReference type="CDD" id="cd01285">
    <property type="entry name" value="nucleoside_deaminase"/>
    <property type="match status" value="1"/>
</dbReference>
<comment type="caution">
    <text evidence="8">The sequence shown here is derived from an EMBL/GenBank/DDBJ whole genome shotgun (WGS) entry which is preliminary data.</text>
</comment>
<dbReference type="InterPro" id="IPR016193">
    <property type="entry name" value="Cytidine_deaminase-like"/>
</dbReference>
<dbReference type="InterPro" id="IPR028883">
    <property type="entry name" value="tRNA_aden_deaminase"/>
</dbReference>
<gene>
    <name evidence="6" type="primary">tadA</name>
    <name evidence="8" type="ORF">F8A88_05805</name>
</gene>
<feature type="binding site" evidence="6">
    <location>
        <position position="68"/>
    </location>
    <ligand>
        <name>Zn(2+)</name>
        <dbReference type="ChEBI" id="CHEBI:29105"/>
        <note>catalytic</note>
    </ligand>
</feature>
<comment type="function">
    <text evidence="6">Catalyzes the deamination of adenosine to inosine at the wobble position 34 of tRNA(Arg2).</text>
</comment>
<keyword evidence="9" id="KW-1185">Reference proteome</keyword>
<keyword evidence="4 6" id="KW-0862">Zinc</keyword>
<evidence type="ECO:0000256" key="6">
    <source>
        <dbReference type="HAMAP-Rule" id="MF_00972"/>
    </source>
</evidence>
<keyword evidence="2 6" id="KW-0479">Metal-binding</keyword>
<dbReference type="PANTHER" id="PTHR11079:SF202">
    <property type="entry name" value="TRNA-SPECIFIC ADENOSINE DEAMINASE"/>
    <property type="match status" value="1"/>
</dbReference>
<dbReference type="SUPFAM" id="SSF53927">
    <property type="entry name" value="Cytidine deaminase-like"/>
    <property type="match status" value="1"/>
</dbReference>
<dbReference type="Proteomes" id="UP000438699">
    <property type="component" value="Unassembled WGS sequence"/>
</dbReference>
<proteinExistence type="inferred from homology"/>
<keyword evidence="1 6" id="KW-0819">tRNA processing</keyword>
<feature type="binding site" evidence="6">
    <location>
        <position position="98"/>
    </location>
    <ligand>
        <name>Zn(2+)</name>
        <dbReference type="ChEBI" id="CHEBI:29105"/>
        <note>catalytic</note>
    </ligand>
</feature>
<feature type="binding site" evidence="6">
    <location>
        <position position="101"/>
    </location>
    <ligand>
        <name>Zn(2+)</name>
        <dbReference type="ChEBI" id="CHEBI:29105"/>
        <note>catalytic</note>
    </ligand>
</feature>
<dbReference type="Gene3D" id="3.40.140.10">
    <property type="entry name" value="Cytidine Deaminase, domain 2"/>
    <property type="match status" value="1"/>
</dbReference>
<comment type="catalytic activity">
    <reaction evidence="5 6">
        <text>adenosine(34) in tRNA + H2O + H(+) = inosine(34) in tRNA + NH4(+)</text>
        <dbReference type="Rhea" id="RHEA:43168"/>
        <dbReference type="Rhea" id="RHEA-COMP:10373"/>
        <dbReference type="Rhea" id="RHEA-COMP:10374"/>
        <dbReference type="ChEBI" id="CHEBI:15377"/>
        <dbReference type="ChEBI" id="CHEBI:15378"/>
        <dbReference type="ChEBI" id="CHEBI:28938"/>
        <dbReference type="ChEBI" id="CHEBI:74411"/>
        <dbReference type="ChEBI" id="CHEBI:82852"/>
        <dbReference type="EC" id="3.5.4.33"/>
    </reaction>
</comment>
<dbReference type="GO" id="GO:0052717">
    <property type="term" value="F:tRNA-specific adenosine-34 deaminase activity"/>
    <property type="evidence" value="ECO:0007669"/>
    <property type="project" value="UniProtKB-UniRule"/>
</dbReference>
<evidence type="ECO:0000256" key="1">
    <source>
        <dbReference type="ARBA" id="ARBA00022694"/>
    </source>
</evidence>
<evidence type="ECO:0000256" key="2">
    <source>
        <dbReference type="ARBA" id="ARBA00022723"/>
    </source>
</evidence>
<name>A0A6N6N7X0_9BACT</name>
<dbReference type="GO" id="GO:0008270">
    <property type="term" value="F:zinc ion binding"/>
    <property type="evidence" value="ECO:0007669"/>
    <property type="project" value="UniProtKB-UniRule"/>
</dbReference>
<comment type="cofactor">
    <cofactor evidence="6">
        <name>Zn(2+)</name>
        <dbReference type="ChEBI" id="CHEBI:29105"/>
    </cofactor>
    <text evidence="6">Binds 1 zinc ion per subunit.</text>
</comment>
<dbReference type="RefSeq" id="WP_151150121.1">
    <property type="nucleotide sequence ID" value="NZ_WAIE01000001.1"/>
</dbReference>
<dbReference type="Pfam" id="PF00383">
    <property type="entry name" value="dCMP_cyt_deam_1"/>
    <property type="match status" value="1"/>
</dbReference>
<feature type="domain" description="CMP/dCMP-type deaminase" evidence="7">
    <location>
        <begin position="16"/>
        <end position="127"/>
    </location>
</feature>
<sequence>MDSVQRMAVPEPPQDCSWRSFMDVALEEAFRAAAVGEAPIGAALFSHSGKLLARAHNQPISLHDPTAHAEVLCLRHAAESIGNYRLSNTILAVTLEPCIMCVGALIHARVAGVVFGATDPRAGALVSNLSGHALPFANHRMWYVGGVQENECADTLKRFFLKRRKQ</sequence>
<reference evidence="8 9" key="1">
    <citation type="journal article" date="2017" name="Int. J. Syst. Evol. Microbiol.">
        <title>Desulfovibrio senegalensis sp. nov., a mesophilic sulfate reducer isolated from marine sediment.</title>
        <authorList>
            <person name="Thioye A."/>
            <person name="Gam Z.B.A."/>
            <person name="Mbengue M."/>
            <person name="Cayol J.L."/>
            <person name="Joseph-Bartoli M."/>
            <person name="Toure-Kane C."/>
            <person name="Labat M."/>
        </authorList>
    </citation>
    <scope>NUCLEOTIDE SEQUENCE [LARGE SCALE GENOMIC DNA]</scope>
    <source>
        <strain evidence="8 9">DSM 101509</strain>
    </source>
</reference>
<dbReference type="OrthoDB" id="9802676at2"/>
<dbReference type="HAMAP" id="MF_00972">
    <property type="entry name" value="tRNA_aden_deaminase"/>
    <property type="match status" value="1"/>
</dbReference>
<evidence type="ECO:0000259" key="7">
    <source>
        <dbReference type="PROSITE" id="PS51747"/>
    </source>
</evidence>
<dbReference type="PANTHER" id="PTHR11079">
    <property type="entry name" value="CYTOSINE DEAMINASE FAMILY MEMBER"/>
    <property type="match status" value="1"/>
</dbReference>
<evidence type="ECO:0000313" key="8">
    <source>
        <dbReference type="EMBL" id="KAB1443748.1"/>
    </source>
</evidence>
<dbReference type="PROSITE" id="PS51747">
    <property type="entry name" value="CYT_DCMP_DEAMINASES_2"/>
    <property type="match status" value="1"/>
</dbReference>